<dbReference type="PANTHER" id="PTHR11471:SF23">
    <property type="entry name" value="TUMOR NECROSIS FACTOR"/>
    <property type="match status" value="1"/>
</dbReference>
<evidence type="ECO:0000256" key="1">
    <source>
        <dbReference type="ARBA" id="ARBA00004606"/>
    </source>
</evidence>
<dbReference type="SMART" id="SM00207">
    <property type="entry name" value="TNF"/>
    <property type="match status" value="1"/>
</dbReference>
<keyword evidence="8" id="KW-0735">Signal-anchor</keyword>
<comment type="similarity">
    <text evidence="2">Belongs to the tumor necrosis factor family.</text>
</comment>
<comment type="subunit">
    <text evidence="16">Homotrimer, and heterotrimer of either two LTB and one LTA subunits or (less prevalent) two LTA and one LTB subunits. Interacts with TNFRSF14.</text>
</comment>
<dbReference type="SUPFAM" id="SSF49842">
    <property type="entry name" value="TNF-like"/>
    <property type="match status" value="1"/>
</dbReference>
<evidence type="ECO:0000256" key="7">
    <source>
        <dbReference type="ARBA" id="ARBA00022729"/>
    </source>
</evidence>
<keyword evidence="6 17" id="KW-0812">Transmembrane</keyword>
<dbReference type="CDD" id="cd00184">
    <property type="entry name" value="TNF"/>
    <property type="match status" value="1"/>
</dbReference>
<keyword evidence="9 17" id="KW-1133">Transmembrane helix</keyword>
<dbReference type="InterPro" id="IPR008983">
    <property type="entry name" value="Tumour_necrosis_fac-like_dom"/>
</dbReference>
<protein>
    <recommendedName>
        <fullName evidence="4">Lymphotoxin-alpha</fullName>
    </recommendedName>
    <alternativeName>
        <fullName evidence="12">TNF-alpha</fullName>
    </alternativeName>
    <alternativeName>
        <fullName evidence="13">TNF-beta</fullName>
    </alternativeName>
    <alternativeName>
        <fullName evidence="3">Tumor necrosis factor</fullName>
    </alternativeName>
    <alternativeName>
        <fullName evidence="14">Tumor necrosis factor ligand superfamily member 1</fullName>
    </alternativeName>
</protein>
<evidence type="ECO:0000256" key="8">
    <source>
        <dbReference type="ARBA" id="ARBA00022968"/>
    </source>
</evidence>
<keyword evidence="5" id="KW-0202">Cytokine</keyword>
<dbReference type="InterPro" id="IPR002960">
    <property type="entry name" value="TNF_beta"/>
</dbReference>
<dbReference type="PROSITE" id="PS50049">
    <property type="entry name" value="THD_2"/>
    <property type="match status" value="1"/>
</dbReference>
<evidence type="ECO:0000256" key="4">
    <source>
        <dbReference type="ARBA" id="ARBA00018403"/>
    </source>
</evidence>
<dbReference type="GO" id="GO:0006955">
    <property type="term" value="P:immune response"/>
    <property type="evidence" value="ECO:0007669"/>
    <property type="project" value="InterPro"/>
</dbReference>
<keyword evidence="19" id="KW-1185">Reference proteome</keyword>
<keyword evidence="10 17" id="KW-0472">Membrane</keyword>
<dbReference type="Proteomes" id="UP000515161">
    <property type="component" value="Unplaced"/>
</dbReference>
<evidence type="ECO:0000256" key="14">
    <source>
        <dbReference type="ARBA" id="ARBA00033263"/>
    </source>
</evidence>
<evidence type="ECO:0000256" key="2">
    <source>
        <dbReference type="ARBA" id="ARBA00008670"/>
    </source>
</evidence>
<evidence type="ECO:0000256" key="6">
    <source>
        <dbReference type="ARBA" id="ARBA00022692"/>
    </source>
</evidence>
<comment type="function">
    <text evidence="15">Cytokine that in its homotrimeric form binds to TNFRSF1A/TNFR1, TNFRSF1B/TNFBR and TNFRSF14/HVEM. In its heterotrimeric form with LTB binds to TNFRSF3/LTBR. Lymphotoxin is produced by lymphocytes and is cytotoxic for a wide range of tumor cells in vitro and in vivo.</text>
</comment>
<dbReference type="FunCoup" id="A0A6P8TSZ6">
    <property type="interactions" value="701"/>
</dbReference>
<evidence type="ECO:0000256" key="11">
    <source>
        <dbReference type="ARBA" id="ARBA00023157"/>
    </source>
</evidence>
<keyword evidence="11" id="KW-1015">Disulfide bond</keyword>
<dbReference type="GO" id="GO:0016020">
    <property type="term" value="C:membrane"/>
    <property type="evidence" value="ECO:0007669"/>
    <property type="project" value="UniProtKB-SubCell"/>
</dbReference>
<dbReference type="InterPro" id="IPR006053">
    <property type="entry name" value="TNF"/>
</dbReference>
<keyword evidence="7" id="KW-0732">Signal</keyword>
<evidence type="ECO:0000256" key="5">
    <source>
        <dbReference type="ARBA" id="ARBA00022514"/>
    </source>
</evidence>
<dbReference type="GO" id="GO:0005125">
    <property type="term" value="F:cytokine activity"/>
    <property type="evidence" value="ECO:0007669"/>
    <property type="project" value="UniProtKB-KW"/>
</dbReference>
<evidence type="ECO:0000256" key="16">
    <source>
        <dbReference type="ARBA" id="ARBA00046860"/>
    </source>
</evidence>
<dbReference type="RefSeq" id="XP_034067318.1">
    <property type="nucleotide sequence ID" value="XM_034211427.1"/>
</dbReference>
<dbReference type="PANTHER" id="PTHR11471">
    <property type="entry name" value="TUMOR NECROSIS FACTOR FAMILY MEMBER"/>
    <property type="match status" value="1"/>
</dbReference>
<gene>
    <name evidence="20" type="primary">tnfb</name>
</gene>
<evidence type="ECO:0000313" key="19">
    <source>
        <dbReference type="Proteomes" id="UP000515161"/>
    </source>
</evidence>
<dbReference type="Gene3D" id="2.60.120.40">
    <property type="match status" value="1"/>
</dbReference>
<evidence type="ECO:0000256" key="12">
    <source>
        <dbReference type="ARBA" id="ARBA00029751"/>
    </source>
</evidence>
<evidence type="ECO:0000259" key="18">
    <source>
        <dbReference type="PROSITE" id="PS50049"/>
    </source>
</evidence>
<reference evidence="20" key="1">
    <citation type="submission" date="2025-08" db="UniProtKB">
        <authorList>
            <consortium name="RefSeq"/>
        </authorList>
    </citation>
    <scope>IDENTIFICATION</scope>
</reference>
<feature type="transmembrane region" description="Helical" evidence="17">
    <location>
        <begin position="35"/>
        <end position="56"/>
    </location>
</feature>
<dbReference type="InParanoid" id="A0A6P8TSZ6"/>
<comment type="subcellular location">
    <subcellularLocation>
        <location evidence="1">Membrane</location>
        <topology evidence="1">Single-pass type II membrane protein</topology>
    </subcellularLocation>
</comment>
<dbReference type="GO" id="GO:0005164">
    <property type="term" value="F:tumor necrosis factor receptor binding"/>
    <property type="evidence" value="ECO:0007669"/>
    <property type="project" value="InterPro"/>
</dbReference>
<dbReference type="AlphaFoldDB" id="A0A6P8TSZ6"/>
<dbReference type="OrthoDB" id="9940698at2759"/>
<organism evidence="19 20">
    <name type="scientific">Gymnodraco acuticeps</name>
    <name type="common">Antarctic dragonfish</name>
    <dbReference type="NCBI Taxonomy" id="8218"/>
    <lineage>
        <taxon>Eukaryota</taxon>
        <taxon>Metazoa</taxon>
        <taxon>Chordata</taxon>
        <taxon>Craniata</taxon>
        <taxon>Vertebrata</taxon>
        <taxon>Euteleostomi</taxon>
        <taxon>Actinopterygii</taxon>
        <taxon>Neopterygii</taxon>
        <taxon>Teleostei</taxon>
        <taxon>Neoteleostei</taxon>
        <taxon>Acanthomorphata</taxon>
        <taxon>Eupercaria</taxon>
        <taxon>Perciformes</taxon>
        <taxon>Notothenioidei</taxon>
        <taxon>Bathydraconidae</taxon>
        <taxon>Gymnodraco</taxon>
    </lineage>
</organism>
<evidence type="ECO:0000256" key="17">
    <source>
        <dbReference type="SAM" id="Phobius"/>
    </source>
</evidence>
<dbReference type="GO" id="GO:0005615">
    <property type="term" value="C:extracellular space"/>
    <property type="evidence" value="ECO:0007669"/>
    <property type="project" value="UniProtKB-KW"/>
</dbReference>
<evidence type="ECO:0000256" key="3">
    <source>
        <dbReference type="ARBA" id="ARBA00013893"/>
    </source>
</evidence>
<dbReference type="GeneID" id="117543265"/>
<evidence type="ECO:0000256" key="9">
    <source>
        <dbReference type="ARBA" id="ARBA00022989"/>
    </source>
</evidence>
<name>A0A6P8TSZ6_GYMAC</name>
<sequence>MVAYTSAPSDMEMGLEQRTVVLVEKKSSTERILKLSVALLVMALCVGGILVFAWYWSGRPDKMTQRGHTDALIDKDTAEKTDPHTTLRRISSKAKAAIHLEGIYEEGESLKDQLEWRNGQGQAFAQGGFRLVNNQIVIPQTGLYFVYSQASFRVSCSDGDEEGAGKGLTPLSHRIWRYSDSISSNASLMSAVRSACQNTAQVDSYRDGQGWYNAIYLGAVFQLNKGDRLWTETNQLSELETDEGRTFFGVFAL</sequence>
<proteinExistence type="inferred from homology"/>
<evidence type="ECO:0000256" key="10">
    <source>
        <dbReference type="ARBA" id="ARBA00023136"/>
    </source>
</evidence>
<dbReference type="KEGG" id="gacu:117543265"/>
<accession>A0A6P8TSZ6</accession>
<dbReference type="CTD" id="554167"/>
<dbReference type="PRINTS" id="PR01234">
    <property type="entry name" value="TNECROSISFCT"/>
</dbReference>
<feature type="domain" description="THD" evidence="18">
    <location>
        <begin position="96"/>
        <end position="253"/>
    </location>
</feature>
<dbReference type="PRINTS" id="PR01236">
    <property type="entry name" value="TNFBETA"/>
</dbReference>
<evidence type="ECO:0000256" key="15">
    <source>
        <dbReference type="ARBA" id="ARBA00046146"/>
    </source>
</evidence>
<evidence type="ECO:0000313" key="20">
    <source>
        <dbReference type="RefSeq" id="XP_034067318.1"/>
    </source>
</evidence>
<dbReference type="InterPro" id="IPR006052">
    <property type="entry name" value="TNF_dom"/>
</dbReference>
<evidence type="ECO:0000256" key="13">
    <source>
        <dbReference type="ARBA" id="ARBA00033253"/>
    </source>
</evidence>
<dbReference type="Pfam" id="PF00229">
    <property type="entry name" value="TNF"/>
    <property type="match status" value="1"/>
</dbReference>